<proteinExistence type="inferred from homology"/>
<dbReference type="PANTHER" id="PTHR33284">
    <property type="entry name" value="RIBOSOMAL PROTEIN L25/GLN-TRNA SYNTHETASE, ANTI-CODON-BINDING DOMAIN-CONTAINING PROTEIN"/>
    <property type="match status" value="1"/>
</dbReference>
<dbReference type="InterPro" id="IPR001021">
    <property type="entry name" value="Ribosomal_bL25_long"/>
</dbReference>
<dbReference type="InterPro" id="IPR011035">
    <property type="entry name" value="Ribosomal_bL25/Gln-tRNA_synth"/>
</dbReference>
<dbReference type="Proteomes" id="UP000838324">
    <property type="component" value="Unassembled WGS sequence"/>
</dbReference>
<gene>
    <name evidence="5 9" type="primary">ctc</name>
    <name evidence="5" type="synonym">rplY</name>
    <name evidence="9" type="ORF">PAECIP111892_01482</name>
</gene>
<dbReference type="CDD" id="cd00495">
    <property type="entry name" value="Ribosomal_L25_TL5_CTC"/>
    <property type="match status" value="1"/>
</dbReference>
<dbReference type="InterPro" id="IPR020057">
    <property type="entry name" value="Ribosomal_bL25_b-dom"/>
</dbReference>
<reference evidence="9" key="1">
    <citation type="submission" date="2022-01" db="EMBL/GenBank/DDBJ databases">
        <authorList>
            <person name="Criscuolo A."/>
        </authorList>
    </citation>
    <scope>NUCLEOTIDE SEQUENCE</scope>
    <source>
        <strain evidence="9">CIP111892</strain>
    </source>
</reference>
<feature type="domain" description="Large ribosomal subunit protein bL25 beta" evidence="8">
    <location>
        <begin position="97"/>
        <end position="177"/>
    </location>
</feature>
<dbReference type="InterPro" id="IPR020056">
    <property type="entry name" value="Rbsml_bL25/Gln-tRNA_synth_N"/>
</dbReference>
<dbReference type="InterPro" id="IPR037121">
    <property type="entry name" value="Ribosomal_bL25_C"/>
</dbReference>
<comment type="function">
    <text evidence="5">This is one of the proteins that binds to the 5S RNA in the ribosome where it forms part of the central protuberance.</text>
</comment>
<keyword evidence="2 5" id="KW-0694">RNA-binding</keyword>
<comment type="caution">
    <text evidence="9">The sequence shown here is derived from an EMBL/GenBank/DDBJ whole genome shotgun (WGS) entry which is preliminary data.</text>
</comment>
<dbReference type="RefSeq" id="WP_236331454.1">
    <property type="nucleotide sequence ID" value="NZ_CAKMMG010000001.1"/>
</dbReference>
<dbReference type="SUPFAM" id="SSF50715">
    <property type="entry name" value="Ribosomal protein L25-like"/>
    <property type="match status" value="1"/>
</dbReference>
<feature type="region of interest" description="Disordered" evidence="6">
    <location>
        <begin position="178"/>
        <end position="207"/>
    </location>
</feature>
<dbReference type="Pfam" id="PF14693">
    <property type="entry name" value="Ribosomal_TL5_C"/>
    <property type="match status" value="1"/>
</dbReference>
<dbReference type="InterPro" id="IPR020930">
    <property type="entry name" value="Ribosomal_uL5_bac-type"/>
</dbReference>
<comment type="subunit">
    <text evidence="5">Part of the 50S ribosomal subunit; part of the 5S rRNA/L5/L18/L25 subcomplex. Contacts the 5S rRNA. Binds to the 5S rRNA independently of L5 and L18.</text>
</comment>
<keyword evidence="10" id="KW-1185">Reference proteome</keyword>
<keyword evidence="3 5" id="KW-0689">Ribosomal protein</keyword>
<name>A0ABN8G3Z2_9BACL</name>
<evidence type="ECO:0000256" key="1">
    <source>
        <dbReference type="ARBA" id="ARBA00022730"/>
    </source>
</evidence>
<organism evidence="9 10">
    <name type="scientific">Paenibacillus auburnensis</name>
    <dbReference type="NCBI Taxonomy" id="2905649"/>
    <lineage>
        <taxon>Bacteria</taxon>
        <taxon>Bacillati</taxon>
        <taxon>Bacillota</taxon>
        <taxon>Bacilli</taxon>
        <taxon>Bacillales</taxon>
        <taxon>Paenibacillaceae</taxon>
        <taxon>Paenibacillus</taxon>
    </lineage>
</organism>
<dbReference type="Pfam" id="PF01386">
    <property type="entry name" value="Ribosomal_L25p"/>
    <property type="match status" value="1"/>
</dbReference>
<dbReference type="Gene3D" id="2.170.120.20">
    <property type="entry name" value="Ribosomal protein L25, beta domain"/>
    <property type="match status" value="1"/>
</dbReference>
<feature type="domain" description="Large ribosomal subunit protein bL25 L25" evidence="7">
    <location>
        <begin position="3"/>
        <end position="87"/>
    </location>
</feature>
<comment type="similarity">
    <text evidence="5">Belongs to the bacterial ribosomal protein bL25 family. CTC subfamily.</text>
</comment>
<evidence type="ECO:0000259" key="8">
    <source>
        <dbReference type="Pfam" id="PF14693"/>
    </source>
</evidence>
<dbReference type="HAMAP" id="MF_01334">
    <property type="entry name" value="Ribosomal_bL25_CTC"/>
    <property type="match status" value="1"/>
</dbReference>
<dbReference type="InterPro" id="IPR029751">
    <property type="entry name" value="Ribosomal_L25_dom"/>
</dbReference>
<evidence type="ECO:0000256" key="6">
    <source>
        <dbReference type="SAM" id="MobiDB-lite"/>
    </source>
</evidence>
<sequence>MNTTVRLTERSGSTSSQRRKGFVPVVVYGAGSDTQSFTADAKALTEIIGKNPRAILKVELPGSGIKNAVIAEVQRQPLSRKLLHVDLHQIDMKAELVTKVAFHFTGDPAGVKDGGIQQVELYELDIRTLPDKLTATFDVDISSLNIGDQLLVSDLPKHEGWEVLTPEDTLILRIAPPAALEEPAEAETAETAEPAAVADTDEGKTEE</sequence>
<evidence type="ECO:0000256" key="5">
    <source>
        <dbReference type="HAMAP-Rule" id="MF_01334"/>
    </source>
</evidence>
<evidence type="ECO:0000313" key="10">
    <source>
        <dbReference type="Proteomes" id="UP000838324"/>
    </source>
</evidence>
<keyword evidence="1 5" id="KW-0699">rRNA-binding</keyword>
<evidence type="ECO:0000259" key="7">
    <source>
        <dbReference type="Pfam" id="PF01386"/>
    </source>
</evidence>
<protein>
    <recommendedName>
        <fullName evidence="5">Large ribosomal subunit protein bL25</fullName>
    </recommendedName>
    <alternativeName>
        <fullName evidence="5">General stress protein CTC</fullName>
    </alternativeName>
</protein>
<dbReference type="NCBIfam" id="TIGR00731">
    <property type="entry name" value="bL25_bact_ctc"/>
    <property type="match status" value="1"/>
</dbReference>
<evidence type="ECO:0000256" key="3">
    <source>
        <dbReference type="ARBA" id="ARBA00022980"/>
    </source>
</evidence>
<dbReference type="EMBL" id="CAKMMG010000001">
    <property type="protein sequence ID" value="CAH1194227.1"/>
    <property type="molecule type" value="Genomic_DNA"/>
</dbReference>
<accession>A0ABN8G3Z2</accession>
<evidence type="ECO:0000313" key="9">
    <source>
        <dbReference type="EMBL" id="CAH1194227.1"/>
    </source>
</evidence>
<dbReference type="PANTHER" id="PTHR33284:SF1">
    <property type="entry name" value="RIBOSOMAL PROTEIN L25_GLN-TRNA SYNTHETASE, ANTI-CODON-BINDING DOMAIN-CONTAINING PROTEIN"/>
    <property type="match status" value="1"/>
</dbReference>
<dbReference type="Gene3D" id="2.40.240.10">
    <property type="entry name" value="Ribosomal Protein L25, Chain P"/>
    <property type="match status" value="1"/>
</dbReference>
<keyword evidence="4 5" id="KW-0687">Ribonucleoprotein</keyword>
<evidence type="ECO:0000256" key="2">
    <source>
        <dbReference type="ARBA" id="ARBA00022884"/>
    </source>
</evidence>
<evidence type="ECO:0000256" key="4">
    <source>
        <dbReference type="ARBA" id="ARBA00023274"/>
    </source>
</evidence>